<reference evidence="1 2" key="1">
    <citation type="submission" date="2018-07" db="EMBL/GenBank/DDBJ databases">
        <title>Whole genome Sequencing of Pseudoxanthomonas gei KCTC 32298 (T).</title>
        <authorList>
            <person name="Kumar S."/>
            <person name="Bansal K."/>
            <person name="Kaur A."/>
            <person name="Patil P."/>
            <person name="Sharma S."/>
            <person name="Patil P.B."/>
        </authorList>
    </citation>
    <scope>NUCLEOTIDE SEQUENCE [LARGE SCALE GENOMIC DNA]</scope>
    <source>
        <strain evidence="1 2">KCTC 32298</strain>
    </source>
</reference>
<sequence>MFAYACVTAENHLFCPSHIRLFVAYQDKEVPIVPSDSLNTIHPPSPSSLLYLVYQKDGDGASSYEMESGSWVSYWYGYSFELGGEQYFTGFTAQTPDEYAASPHQAGAAPDPKVTIGQATVVIAHPPNRLKPWLFQGSDQFVGELGGFAKPNEIDEGRAPQSHVTVDGKLLLAVPTWYLATGTRISTFDLFLFNPHELNGADERRWTYLGNLVAGAHNGAACEGEEEVTIPCATSTGSLEFLGQETSGLPVIRVIMSGTQVRAAGETRALGPGDTVEYRYDTSSKQYL</sequence>
<protein>
    <submittedName>
        <fullName evidence="1">Uncharacterized protein</fullName>
    </submittedName>
</protein>
<proteinExistence type="predicted"/>
<comment type="caution">
    <text evidence="1">The sequence shown here is derived from an EMBL/GenBank/DDBJ whole genome shotgun (WGS) entry which is preliminary data.</text>
</comment>
<dbReference type="EMBL" id="QOVG01000003">
    <property type="protein sequence ID" value="NDK38436.1"/>
    <property type="molecule type" value="Genomic_DNA"/>
</dbReference>
<evidence type="ECO:0000313" key="2">
    <source>
        <dbReference type="Proteomes" id="UP001429354"/>
    </source>
</evidence>
<accession>A0ABX0AAC7</accession>
<name>A0ABX0AAC7_9GAMM</name>
<keyword evidence="2" id="KW-1185">Reference proteome</keyword>
<gene>
    <name evidence="1" type="ORF">DT603_06215</name>
</gene>
<dbReference type="Proteomes" id="UP001429354">
    <property type="component" value="Unassembled WGS sequence"/>
</dbReference>
<evidence type="ECO:0000313" key="1">
    <source>
        <dbReference type="EMBL" id="NDK38436.1"/>
    </source>
</evidence>
<organism evidence="1 2">
    <name type="scientific">Pseudoxanthomonas gei</name>
    <dbReference type="NCBI Taxonomy" id="1383030"/>
    <lineage>
        <taxon>Bacteria</taxon>
        <taxon>Pseudomonadati</taxon>
        <taxon>Pseudomonadota</taxon>
        <taxon>Gammaproteobacteria</taxon>
        <taxon>Lysobacterales</taxon>
        <taxon>Lysobacteraceae</taxon>
        <taxon>Pseudoxanthomonas</taxon>
    </lineage>
</organism>